<dbReference type="AlphaFoldDB" id="A0A5C5U3Z8"/>
<sequence length="148" mass="16445">MKSKWLLLAGLLWSGHALAQGAAENCPELPSGAELTWDVVNGPDFLFCRAIRIDDGSQAFSVMLGRDSSFRADRSLREEDGRIDGHKVRWYRGEVATGGDVHVRETLVELGRRHTAHIVVRADSEARLAENRMLAERVRFRATAMGGD</sequence>
<protein>
    <submittedName>
        <fullName evidence="2">Uncharacterized protein</fullName>
    </submittedName>
</protein>
<name>A0A5C5U3Z8_9GAMM</name>
<dbReference type="OrthoDB" id="6023584at2"/>
<organism evidence="2 3">
    <name type="scientific">Luteimonas wenzhouensis</name>
    <dbReference type="NCBI Taxonomy" id="2599615"/>
    <lineage>
        <taxon>Bacteria</taxon>
        <taxon>Pseudomonadati</taxon>
        <taxon>Pseudomonadota</taxon>
        <taxon>Gammaproteobacteria</taxon>
        <taxon>Lysobacterales</taxon>
        <taxon>Lysobacteraceae</taxon>
        <taxon>Luteimonas</taxon>
    </lineage>
</organism>
<comment type="caution">
    <text evidence="2">The sequence shown here is derived from an EMBL/GenBank/DDBJ whole genome shotgun (WGS) entry which is preliminary data.</text>
</comment>
<proteinExistence type="predicted"/>
<accession>A0A5C5U3Z8</accession>
<gene>
    <name evidence="2" type="ORF">FQY79_05280</name>
</gene>
<evidence type="ECO:0000256" key="1">
    <source>
        <dbReference type="SAM" id="SignalP"/>
    </source>
</evidence>
<keyword evidence="1" id="KW-0732">Signal</keyword>
<keyword evidence="3" id="KW-1185">Reference proteome</keyword>
<evidence type="ECO:0000313" key="3">
    <source>
        <dbReference type="Proteomes" id="UP000315949"/>
    </source>
</evidence>
<reference evidence="2 3" key="1">
    <citation type="submission" date="2019-07" db="EMBL/GenBank/DDBJ databases">
        <title>Luteimonas sp. YD-1 nov., isolated from acidic soil.</title>
        <authorList>
            <person name="Zhou J."/>
        </authorList>
    </citation>
    <scope>NUCLEOTIDE SEQUENCE [LARGE SCALE GENOMIC DNA]</scope>
    <source>
        <strain evidence="2 3">YD-1</strain>
    </source>
</reference>
<dbReference type="RefSeq" id="WP_146311438.1">
    <property type="nucleotide sequence ID" value="NZ_VOHE01000002.1"/>
</dbReference>
<feature type="signal peptide" evidence="1">
    <location>
        <begin position="1"/>
        <end position="19"/>
    </location>
</feature>
<dbReference type="EMBL" id="VOHE01000002">
    <property type="protein sequence ID" value="TWT20727.1"/>
    <property type="molecule type" value="Genomic_DNA"/>
</dbReference>
<dbReference type="Proteomes" id="UP000315949">
    <property type="component" value="Unassembled WGS sequence"/>
</dbReference>
<evidence type="ECO:0000313" key="2">
    <source>
        <dbReference type="EMBL" id="TWT20727.1"/>
    </source>
</evidence>
<feature type="chain" id="PRO_5023103932" evidence="1">
    <location>
        <begin position="20"/>
        <end position="148"/>
    </location>
</feature>